<keyword evidence="2 5" id="KW-0812">Transmembrane</keyword>
<dbReference type="PANTHER" id="PTHR19229">
    <property type="entry name" value="ATP-BINDING CASSETTE TRANSPORTER SUBFAMILY A ABCA"/>
    <property type="match status" value="1"/>
</dbReference>
<dbReference type="EMBL" id="JOJR01000128">
    <property type="protein sequence ID" value="RCN44474.1"/>
    <property type="molecule type" value="Genomic_DNA"/>
</dbReference>
<dbReference type="STRING" id="29170.A0A368GJD8"/>
<evidence type="ECO:0000256" key="1">
    <source>
        <dbReference type="ARBA" id="ARBA00004141"/>
    </source>
</evidence>
<feature type="transmembrane region" description="Helical" evidence="5">
    <location>
        <begin position="176"/>
        <end position="204"/>
    </location>
</feature>
<dbReference type="GO" id="GO:0140359">
    <property type="term" value="F:ABC-type transporter activity"/>
    <property type="evidence" value="ECO:0007669"/>
    <property type="project" value="InterPro"/>
</dbReference>
<feature type="domain" description="ABC-2 type transporter transmembrane" evidence="6">
    <location>
        <begin position="63"/>
        <end position="302"/>
    </location>
</feature>
<feature type="transmembrane region" description="Helical" evidence="5">
    <location>
        <begin position="132"/>
        <end position="155"/>
    </location>
</feature>
<comment type="caution">
    <text evidence="7">The sequence shown here is derived from an EMBL/GenBank/DDBJ whole genome shotgun (WGS) entry which is preliminary data.</text>
</comment>
<dbReference type="GO" id="GO:0016020">
    <property type="term" value="C:membrane"/>
    <property type="evidence" value="ECO:0007669"/>
    <property type="project" value="UniProtKB-SubCell"/>
</dbReference>
<dbReference type="OrthoDB" id="6512918at2759"/>
<accession>A0A368GJD8</accession>
<name>A0A368GJD8_ANCCA</name>
<reference evidence="7 8" key="1">
    <citation type="submission" date="2014-10" db="EMBL/GenBank/DDBJ databases">
        <title>Draft genome of the hookworm Ancylostoma caninum.</title>
        <authorList>
            <person name="Mitreva M."/>
        </authorList>
    </citation>
    <scope>NUCLEOTIDE SEQUENCE [LARGE SCALE GENOMIC DNA]</scope>
    <source>
        <strain evidence="7 8">Baltimore</strain>
    </source>
</reference>
<feature type="transmembrane region" description="Helical" evidence="5">
    <location>
        <begin position="216"/>
        <end position="241"/>
    </location>
</feature>
<proteinExistence type="predicted"/>
<dbReference type="InterPro" id="IPR013525">
    <property type="entry name" value="ABC2_TM"/>
</dbReference>
<evidence type="ECO:0000256" key="3">
    <source>
        <dbReference type="ARBA" id="ARBA00022989"/>
    </source>
</evidence>
<dbReference type="AlphaFoldDB" id="A0A368GJD8"/>
<feature type="transmembrane region" description="Helical" evidence="5">
    <location>
        <begin position="248"/>
        <end position="268"/>
    </location>
</feature>
<dbReference type="GO" id="GO:0005319">
    <property type="term" value="F:lipid transporter activity"/>
    <property type="evidence" value="ECO:0007669"/>
    <property type="project" value="TreeGrafter"/>
</dbReference>
<keyword evidence="3 5" id="KW-1133">Transmembrane helix</keyword>
<gene>
    <name evidence="7" type="ORF">ANCCAN_09541</name>
</gene>
<sequence length="331" mass="37345">MYASGVSYHIIRDEKGVVRSAAARLGAQPNLLVDTVGDVTSYVLALIPKIGPRFFGSHYPLAFQREFVSDKAANFTVYFNNFAYTTPPLAISLVDTMIMSEVLKKPITLMVSNHPFPPVLQDALENRNYSSIFSSLLGVAVIISVSHIMAAYSQFIITERIKNSKHMQILSGLQPWIYWITAFAWDIICFFAQIAVFVGIFYAFNIEPYTEHFTTVLILLLAMSFYAWTTIPFIYLISFVFDSASRGFTVIFIYNMASGLIGSIFPILTQQWSNENLKFTSSVILSFLFPTYSICNIFTMVCNITEGEVSTKSHLRLSNIIPFTGIQQRTY</sequence>
<evidence type="ECO:0000256" key="5">
    <source>
        <dbReference type="SAM" id="Phobius"/>
    </source>
</evidence>
<evidence type="ECO:0000313" key="8">
    <source>
        <dbReference type="Proteomes" id="UP000252519"/>
    </source>
</evidence>
<dbReference type="Proteomes" id="UP000252519">
    <property type="component" value="Unassembled WGS sequence"/>
</dbReference>
<protein>
    <recommendedName>
        <fullName evidence="6">ABC-2 type transporter transmembrane domain-containing protein</fullName>
    </recommendedName>
</protein>
<feature type="transmembrane region" description="Helical" evidence="5">
    <location>
        <begin position="283"/>
        <end position="304"/>
    </location>
</feature>
<keyword evidence="8" id="KW-1185">Reference proteome</keyword>
<dbReference type="PANTHER" id="PTHR19229:SF250">
    <property type="entry name" value="ABC TRANSPORTER DOMAIN-CONTAINING PROTEIN-RELATED"/>
    <property type="match status" value="1"/>
</dbReference>
<dbReference type="Pfam" id="PF12698">
    <property type="entry name" value="ABC2_membrane_3"/>
    <property type="match status" value="1"/>
</dbReference>
<evidence type="ECO:0000256" key="4">
    <source>
        <dbReference type="ARBA" id="ARBA00023136"/>
    </source>
</evidence>
<evidence type="ECO:0000313" key="7">
    <source>
        <dbReference type="EMBL" id="RCN44474.1"/>
    </source>
</evidence>
<comment type="subcellular location">
    <subcellularLocation>
        <location evidence="1">Membrane</location>
        <topology evidence="1">Multi-pass membrane protein</topology>
    </subcellularLocation>
</comment>
<dbReference type="InterPro" id="IPR026082">
    <property type="entry name" value="ABCA"/>
</dbReference>
<keyword evidence="4 5" id="KW-0472">Membrane</keyword>
<organism evidence="7 8">
    <name type="scientific">Ancylostoma caninum</name>
    <name type="common">Dog hookworm</name>
    <dbReference type="NCBI Taxonomy" id="29170"/>
    <lineage>
        <taxon>Eukaryota</taxon>
        <taxon>Metazoa</taxon>
        <taxon>Ecdysozoa</taxon>
        <taxon>Nematoda</taxon>
        <taxon>Chromadorea</taxon>
        <taxon>Rhabditida</taxon>
        <taxon>Rhabditina</taxon>
        <taxon>Rhabditomorpha</taxon>
        <taxon>Strongyloidea</taxon>
        <taxon>Ancylostomatidae</taxon>
        <taxon>Ancylostomatinae</taxon>
        <taxon>Ancylostoma</taxon>
    </lineage>
</organism>
<evidence type="ECO:0000259" key="6">
    <source>
        <dbReference type="Pfam" id="PF12698"/>
    </source>
</evidence>
<evidence type="ECO:0000256" key="2">
    <source>
        <dbReference type="ARBA" id="ARBA00022692"/>
    </source>
</evidence>